<evidence type="ECO:0000313" key="18">
    <source>
        <dbReference type="Proteomes" id="UP000035265"/>
    </source>
</evidence>
<dbReference type="InterPro" id="IPR005467">
    <property type="entry name" value="His_kinase_dom"/>
</dbReference>
<dbReference type="InterPro" id="IPR052023">
    <property type="entry name" value="Histidine_kinase_KdpD"/>
</dbReference>
<name>A0A0H2KP78_9MICO</name>
<dbReference type="InterPro" id="IPR003594">
    <property type="entry name" value="HATPase_dom"/>
</dbReference>
<dbReference type="RefSeq" id="WP_047232297.1">
    <property type="nucleotide sequence ID" value="NZ_JNBQ01000005.1"/>
</dbReference>
<evidence type="ECO:0000256" key="10">
    <source>
        <dbReference type="ARBA" id="ARBA00022840"/>
    </source>
</evidence>
<dbReference type="InterPro" id="IPR036097">
    <property type="entry name" value="HisK_dim/P_sf"/>
</dbReference>
<evidence type="ECO:0000256" key="11">
    <source>
        <dbReference type="ARBA" id="ARBA00022989"/>
    </source>
</evidence>
<evidence type="ECO:0000313" key="17">
    <source>
        <dbReference type="EMBL" id="KLN35320.1"/>
    </source>
</evidence>
<evidence type="ECO:0000256" key="4">
    <source>
        <dbReference type="ARBA" id="ARBA00012438"/>
    </source>
</evidence>
<keyword evidence="6" id="KW-0808">Transferase</keyword>
<dbReference type="GO" id="GO:0005524">
    <property type="term" value="F:ATP binding"/>
    <property type="evidence" value="ECO:0007669"/>
    <property type="project" value="UniProtKB-KW"/>
</dbReference>
<evidence type="ECO:0000256" key="15">
    <source>
        <dbReference type="SAM" id="Phobius"/>
    </source>
</evidence>
<feature type="transmembrane region" description="Helical" evidence="15">
    <location>
        <begin position="417"/>
        <end position="450"/>
    </location>
</feature>
<keyword evidence="10" id="KW-0067">ATP-binding</keyword>
<keyword evidence="8" id="KW-0547">Nucleotide-binding</keyword>
<feature type="domain" description="Histidine kinase" evidence="16">
    <location>
        <begin position="652"/>
        <end position="861"/>
    </location>
</feature>
<dbReference type="PATRIC" id="fig|264251.5.peg.1590"/>
<gene>
    <name evidence="17" type="ORF">FB00_07815</name>
</gene>
<dbReference type="Pfam" id="PF00582">
    <property type="entry name" value="Usp"/>
    <property type="match status" value="1"/>
</dbReference>
<reference evidence="17 18" key="1">
    <citation type="submission" date="2014-05" db="EMBL/GenBank/DDBJ databases">
        <title>Cellulosimicrobium funkei U11 genome.</title>
        <authorList>
            <person name="Hu C."/>
            <person name="Gong Y."/>
            <person name="Wan W."/>
            <person name="Jiang M."/>
        </authorList>
    </citation>
    <scope>NUCLEOTIDE SEQUENCE [LARGE SCALE GENOMIC DNA]</scope>
    <source>
        <strain evidence="17 18">U11</strain>
    </source>
</reference>
<dbReference type="FunFam" id="3.40.50.620:FF:000112">
    <property type="entry name" value="Sensor histidine kinase KdpD"/>
    <property type="match status" value="1"/>
</dbReference>
<dbReference type="EC" id="2.7.13.3" evidence="4"/>
<evidence type="ECO:0000256" key="6">
    <source>
        <dbReference type="ARBA" id="ARBA00022679"/>
    </source>
</evidence>
<dbReference type="InterPro" id="IPR038318">
    <property type="entry name" value="KdpD_sf"/>
</dbReference>
<dbReference type="CDD" id="cd00082">
    <property type="entry name" value="HisKA"/>
    <property type="match status" value="1"/>
</dbReference>
<dbReference type="InterPro" id="IPR036890">
    <property type="entry name" value="HATPase_C_sf"/>
</dbReference>
<keyword evidence="12" id="KW-0902">Two-component regulatory system</keyword>
<dbReference type="InterPro" id="IPR006016">
    <property type="entry name" value="UspA"/>
</dbReference>
<keyword evidence="18" id="KW-1185">Reference proteome</keyword>
<comment type="caution">
    <text evidence="17">The sequence shown here is derived from an EMBL/GenBank/DDBJ whole genome shotgun (WGS) entry which is preliminary data.</text>
</comment>
<comment type="subcellular location">
    <subcellularLocation>
        <location evidence="3">Cell membrane</location>
    </subcellularLocation>
    <subcellularLocation>
        <location evidence="2">Membrane</location>
        <topology evidence="2">Multi-pass membrane protein</topology>
    </subcellularLocation>
</comment>
<dbReference type="Gene3D" id="1.20.120.620">
    <property type="entry name" value="Backbone structure of the membrane domain of e. Coli histidine kinase receptor kdpd"/>
    <property type="match status" value="1"/>
</dbReference>
<dbReference type="PANTHER" id="PTHR45569:SF1">
    <property type="entry name" value="SENSOR PROTEIN KDPD"/>
    <property type="match status" value="1"/>
</dbReference>
<dbReference type="SUPFAM" id="SSF55874">
    <property type="entry name" value="ATPase domain of HSP90 chaperone/DNA topoisomerase II/histidine kinase"/>
    <property type="match status" value="1"/>
</dbReference>
<dbReference type="InterPro" id="IPR003661">
    <property type="entry name" value="HisK_dim/P_dom"/>
</dbReference>
<dbReference type="Pfam" id="PF02702">
    <property type="entry name" value="KdpD"/>
    <property type="match status" value="1"/>
</dbReference>
<evidence type="ECO:0000259" key="16">
    <source>
        <dbReference type="PROSITE" id="PS50109"/>
    </source>
</evidence>
<dbReference type="Gene3D" id="3.40.50.300">
    <property type="entry name" value="P-loop containing nucleotide triphosphate hydrolases"/>
    <property type="match status" value="1"/>
</dbReference>
<evidence type="ECO:0000256" key="9">
    <source>
        <dbReference type="ARBA" id="ARBA00022777"/>
    </source>
</evidence>
<dbReference type="Proteomes" id="UP000035265">
    <property type="component" value="Unassembled WGS sequence"/>
</dbReference>
<dbReference type="EMBL" id="JNBQ01000005">
    <property type="protein sequence ID" value="KLN35320.1"/>
    <property type="molecule type" value="Genomic_DNA"/>
</dbReference>
<dbReference type="Pfam" id="PF00512">
    <property type="entry name" value="HisKA"/>
    <property type="match status" value="1"/>
</dbReference>
<evidence type="ECO:0000256" key="2">
    <source>
        <dbReference type="ARBA" id="ARBA00004141"/>
    </source>
</evidence>
<dbReference type="PROSITE" id="PS50109">
    <property type="entry name" value="HIS_KIN"/>
    <property type="match status" value="1"/>
</dbReference>
<dbReference type="GO" id="GO:0000155">
    <property type="term" value="F:phosphorelay sensor kinase activity"/>
    <property type="evidence" value="ECO:0007669"/>
    <property type="project" value="InterPro"/>
</dbReference>
<dbReference type="InterPro" id="IPR027417">
    <property type="entry name" value="P-loop_NTPase"/>
</dbReference>
<dbReference type="GO" id="GO:0005737">
    <property type="term" value="C:cytoplasm"/>
    <property type="evidence" value="ECO:0007669"/>
    <property type="project" value="UniProtKB-ARBA"/>
</dbReference>
<proteinExistence type="predicted"/>
<keyword evidence="5" id="KW-0597">Phosphoprotein</keyword>
<sequence>MSADTPDGRRRGRLTVYLGAAPGVGKTFAMLDEAVRRQARGTDVVVGLVETHGRPATAAKIGDLEVVPRRAVGHRGVELTELDVDAVVARGPDVALVDELAHTNAPGSRHAKRWQDVHDLLDAGIDVVTTVNVQHLESLTEDVEAITGVRQRETVPDHVVREADQIQLVDLSPQALRRRLAHGNVYRAEQIDASLSAYFREGNLTALRELALLWLADRVDDALTRYRADHAISGTWPARERVVVAVTGGPESATLLRRGARIAERAAGSELLAVHVLATDGLPTASPAAIAADRALVESLGGTFHTVVGEDVASAVVDFAHGANATMVVVGVSRRSRWREAFLGSTSAEIARLSGSLDVHLVTHERARSGRVARRGWSPLSARRRVAGFVLAVAGPMGLTALLDAGREAVGLPTQVMLFLALSVGVALVGGMWPALACAVVSFLCLNWFFTPPTGLLTVADPENLLALLVFVLVAAAVASVVDLSARRTVQAYRARAEASTLAALSRSVLSGEDTAEAVVARLAQTFQLRRVALEERARTDGRAQAWSTVAVADRAVDTGIPGTASTDTTSPVGRARRGHGHGEETRTVVSVDDDLRLVLDGRPLPAGDRQVLEAFGAQAGIVLEYRRLREEAAHAAVLAEADATRTALLAAVSHDLRTPLAAIRAAVDGLRSPGAVLEPQDRTALVETAASETERLEQLIDNLLDLSRLQTGSVAPVLRDVSLEEIVPVAVEPHGPRVALDVPEDLPLVRTDPGLLERVVANVVANAVRFAPPAEPVRVRASASGGIVEVRVVDLGPGVPDDAKERMFESFQRLGDAGGHGVGLGLAVARGFSRAVGATLVPEDTPGGGLTMVLTVPVAPPREPVARTEREERA</sequence>
<organism evidence="17 18">
    <name type="scientific">Cellulosimicrobium funkei</name>
    <dbReference type="NCBI Taxonomy" id="264251"/>
    <lineage>
        <taxon>Bacteria</taxon>
        <taxon>Bacillati</taxon>
        <taxon>Actinomycetota</taxon>
        <taxon>Actinomycetes</taxon>
        <taxon>Micrococcales</taxon>
        <taxon>Promicromonosporaceae</taxon>
        <taxon>Cellulosimicrobium</taxon>
    </lineage>
</organism>
<dbReference type="SMART" id="SM00388">
    <property type="entry name" value="HisKA"/>
    <property type="match status" value="1"/>
</dbReference>
<dbReference type="Pfam" id="PF13493">
    <property type="entry name" value="DUF4118"/>
    <property type="match status" value="1"/>
</dbReference>
<evidence type="ECO:0000256" key="7">
    <source>
        <dbReference type="ARBA" id="ARBA00022692"/>
    </source>
</evidence>
<dbReference type="InterPro" id="IPR003852">
    <property type="entry name" value="Sig_transdc_His_kinase_KdpD_N"/>
</dbReference>
<evidence type="ECO:0000256" key="8">
    <source>
        <dbReference type="ARBA" id="ARBA00022741"/>
    </source>
</evidence>
<dbReference type="Pfam" id="PF02518">
    <property type="entry name" value="HATPase_c"/>
    <property type="match status" value="1"/>
</dbReference>
<dbReference type="PRINTS" id="PR00344">
    <property type="entry name" value="BCTRLSENSOR"/>
</dbReference>
<dbReference type="InterPro" id="IPR025201">
    <property type="entry name" value="KdpD_TM"/>
</dbReference>
<dbReference type="GO" id="GO:0005886">
    <property type="term" value="C:plasma membrane"/>
    <property type="evidence" value="ECO:0007669"/>
    <property type="project" value="UniProtKB-SubCell"/>
</dbReference>
<protein>
    <recommendedName>
        <fullName evidence="4">histidine kinase</fullName>
        <ecNumber evidence="4">2.7.13.3</ecNumber>
    </recommendedName>
</protein>
<feature type="region of interest" description="Disordered" evidence="14">
    <location>
        <begin position="559"/>
        <end position="586"/>
    </location>
</feature>
<dbReference type="STRING" id="264251.FB00_07815"/>
<feature type="transmembrane region" description="Helical" evidence="15">
    <location>
        <begin position="386"/>
        <end position="405"/>
    </location>
</feature>
<dbReference type="PANTHER" id="PTHR45569">
    <property type="entry name" value="SENSOR PROTEIN KDPD"/>
    <property type="match status" value="1"/>
</dbReference>
<dbReference type="SUPFAM" id="SSF47384">
    <property type="entry name" value="Homodimeric domain of signal transducing histidine kinase"/>
    <property type="match status" value="1"/>
</dbReference>
<dbReference type="SUPFAM" id="SSF52402">
    <property type="entry name" value="Adenine nucleotide alpha hydrolases-like"/>
    <property type="match status" value="1"/>
</dbReference>
<comment type="catalytic activity">
    <reaction evidence="1">
        <text>ATP + protein L-histidine = ADP + protein N-phospho-L-histidine.</text>
        <dbReference type="EC" id="2.7.13.3"/>
    </reaction>
</comment>
<dbReference type="FunFam" id="3.40.50.300:FF:000483">
    <property type="entry name" value="Sensor histidine kinase KdpD"/>
    <property type="match status" value="1"/>
</dbReference>
<dbReference type="InterPro" id="IPR004358">
    <property type="entry name" value="Sig_transdc_His_kin-like_C"/>
</dbReference>
<keyword evidence="9 17" id="KW-0418">Kinase</keyword>
<evidence type="ECO:0000256" key="1">
    <source>
        <dbReference type="ARBA" id="ARBA00000085"/>
    </source>
</evidence>
<keyword evidence="11 15" id="KW-1133">Transmembrane helix</keyword>
<accession>A0A0H2KP78</accession>
<dbReference type="InterPro" id="IPR014729">
    <property type="entry name" value="Rossmann-like_a/b/a_fold"/>
</dbReference>
<feature type="transmembrane region" description="Helical" evidence="15">
    <location>
        <begin position="465"/>
        <end position="486"/>
    </location>
</feature>
<evidence type="ECO:0000256" key="3">
    <source>
        <dbReference type="ARBA" id="ARBA00004236"/>
    </source>
</evidence>
<keyword evidence="7 15" id="KW-0812">Transmembrane</keyword>
<evidence type="ECO:0000256" key="14">
    <source>
        <dbReference type="SAM" id="MobiDB-lite"/>
    </source>
</evidence>
<evidence type="ECO:0000256" key="5">
    <source>
        <dbReference type="ARBA" id="ARBA00022553"/>
    </source>
</evidence>
<dbReference type="Gene3D" id="3.40.50.620">
    <property type="entry name" value="HUPs"/>
    <property type="match status" value="1"/>
</dbReference>
<dbReference type="Gene3D" id="3.30.565.10">
    <property type="entry name" value="Histidine kinase-like ATPase, C-terminal domain"/>
    <property type="match status" value="1"/>
</dbReference>
<dbReference type="AlphaFoldDB" id="A0A0H2KP78"/>
<keyword evidence="13 15" id="KW-0472">Membrane</keyword>
<dbReference type="SMART" id="SM00387">
    <property type="entry name" value="HATPase_c"/>
    <property type="match status" value="1"/>
</dbReference>
<evidence type="ECO:0000256" key="13">
    <source>
        <dbReference type="ARBA" id="ARBA00023136"/>
    </source>
</evidence>
<dbReference type="Gene3D" id="1.10.287.130">
    <property type="match status" value="1"/>
</dbReference>
<evidence type="ECO:0000256" key="12">
    <source>
        <dbReference type="ARBA" id="ARBA00023012"/>
    </source>
</evidence>